<dbReference type="RefSeq" id="WP_315734087.1">
    <property type="nucleotide sequence ID" value="NZ_JAVYII010000006.1"/>
</dbReference>
<dbReference type="InterPro" id="IPR028081">
    <property type="entry name" value="Leu-bd"/>
</dbReference>
<dbReference type="Proteomes" id="UP001268542">
    <property type="component" value="Unassembled WGS sequence"/>
</dbReference>
<dbReference type="SUPFAM" id="SSF53822">
    <property type="entry name" value="Periplasmic binding protein-like I"/>
    <property type="match status" value="1"/>
</dbReference>
<dbReference type="PROSITE" id="PS51257">
    <property type="entry name" value="PROKAR_LIPOPROTEIN"/>
    <property type="match status" value="1"/>
</dbReference>
<protein>
    <submittedName>
        <fullName evidence="5">ABC transporter substrate-binding protein</fullName>
    </submittedName>
</protein>
<feature type="chain" id="PRO_5047337118" evidence="3">
    <location>
        <begin position="22"/>
        <end position="442"/>
    </location>
</feature>
<keyword evidence="2 3" id="KW-0732">Signal</keyword>
<evidence type="ECO:0000256" key="1">
    <source>
        <dbReference type="ARBA" id="ARBA00010062"/>
    </source>
</evidence>
<organism evidence="5 6">
    <name type="scientific">Nocardioides imazamoxiresistens</name>
    <dbReference type="NCBI Taxonomy" id="3231893"/>
    <lineage>
        <taxon>Bacteria</taxon>
        <taxon>Bacillati</taxon>
        <taxon>Actinomycetota</taxon>
        <taxon>Actinomycetes</taxon>
        <taxon>Propionibacteriales</taxon>
        <taxon>Nocardioidaceae</taxon>
        <taxon>Nocardioides</taxon>
    </lineage>
</organism>
<gene>
    <name evidence="5" type="ORF">RDV89_14945</name>
</gene>
<dbReference type="InterPro" id="IPR028082">
    <property type="entry name" value="Peripla_BP_I"/>
</dbReference>
<feature type="domain" description="Leucine-binding protein" evidence="4">
    <location>
        <begin position="56"/>
        <end position="400"/>
    </location>
</feature>
<reference evidence="5 6" key="1">
    <citation type="submission" date="2023-08" db="EMBL/GenBank/DDBJ databases">
        <title>Nocardioides seae sp. nov., a bacterium isolated from a soil.</title>
        <authorList>
            <person name="Wang X."/>
        </authorList>
    </citation>
    <scope>NUCLEOTIDE SEQUENCE [LARGE SCALE GENOMIC DNA]</scope>
    <source>
        <strain evidence="5 6">YZH12</strain>
    </source>
</reference>
<dbReference type="EMBL" id="JAVYII010000006">
    <property type="protein sequence ID" value="MDT9594379.1"/>
    <property type="molecule type" value="Genomic_DNA"/>
</dbReference>
<proteinExistence type="inferred from homology"/>
<keyword evidence="6" id="KW-1185">Reference proteome</keyword>
<evidence type="ECO:0000256" key="3">
    <source>
        <dbReference type="SAM" id="SignalP"/>
    </source>
</evidence>
<comment type="caution">
    <text evidence="5">The sequence shown here is derived from an EMBL/GenBank/DDBJ whole genome shotgun (WGS) entry which is preliminary data.</text>
</comment>
<accession>A0ABU3PZ35</accession>
<sequence length="442" mass="42100">MRRRAGRLVALALTLALAASACTGDGDDASPAPDPQDPVAPAPVALGGALADVDGPVSLGVLVSTGAPSAEGGDLAASAEGAVVARERVRAGGGELELVVRDDRGDAATALDAVGELADAGVAGIVLATTGPHVVDAVAAAAAEGLPVVLPYGAPGDLPTGAWSTAPSPAAVGATLTAGLADLRFTRPYVVSVDGALVDGVEGAQSLSTTSDALAAAVGRIEAAARAETVDSVVVAGPPRAQAQVAAAVQALSDGGGAAQGTVDALPVALTPQALAPSFATELAQAGGVLGGQFLSAGPDATDATTLSGGTAGDSAAAYFAALRTAAADTDVANLLGDGPFGATADAADLASHDAVVALVRAVEEAGTTEPAAVADALGGLALDSSSGLAGAPLDFTDAQALPDASVVLLTATTDDPGVRPAATATPAAGGRLYWFAAPGGE</sequence>
<feature type="signal peptide" evidence="3">
    <location>
        <begin position="1"/>
        <end position="21"/>
    </location>
</feature>
<dbReference type="Gene3D" id="3.40.50.2300">
    <property type="match status" value="2"/>
</dbReference>
<dbReference type="Pfam" id="PF13458">
    <property type="entry name" value="Peripla_BP_6"/>
    <property type="match status" value="1"/>
</dbReference>
<name>A0ABU3PZ35_9ACTN</name>
<evidence type="ECO:0000313" key="6">
    <source>
        <dbReference type="Proteomes" id="UP001268542"/>
    </source>
</evidence>
<evidence type="ECO:0000313" key="5">
    <source>
        <dbReference type="EMBL" id="MDT9594379.1"/>
    </source>
</evidence>
<evidence type="ECO:0000259" key="4">
    <source>
        <dbReference type="Pfam" id="PF13458"/>
    </source>
</evidence>
<evidence type="ECO:0000256" key="2">
    <source>
        <dbReference type="ARBA" id="ARBA00022729"/>
    </source>
</evidence>
<comment type="similarity">
    <text evidence="1">Belongs to the leucine-binding protein family.</text>
</comment>